<sequence>MNVVRHIVESHIIQSPTYAKLTNKEKADLHAKLLHSSYAANISYNKIANRNKQPEVDDEAPAFEYEPSPEPPSPAKPVIRSRDHDKSFDKTLFNLLDESEQDYMRYFLNKCKISSREFESAYNEQLDGLVKRLKILDGAKSIGDDNPGIKKEMKDILDKLFEKGVFSISYYTQFKRQLKL</sequence>
<reference evidence="2" key="2">
    <citation type="journal article" date="2023" name="Microbiol Resour">
        <title>Decontamination and Annotation of the Draft Genome Sequence of the Oomycete Lagenidium giganteum ARSEF 373.</title>
        <authorList>
            <person name="Morgan W.R."/>
            <person name="Tartar A."/>
        </authorList>
    </citation>
    <scope>NUCLEOTIDE SEQUENCE</scope>
    <source>
        <strain evidence="2">ARSEF 373</strain>
    </source>
</reference>
<feature type="region of interest" description="Disordered" evidence="1">
    <location>
        <begin position="61"/>
        <end position="83"/>
    </location>
</feature>
<protein>
    <submittedName>
        <fullName evidence="2">Uncharacterized protein</fullName>
    </submittedName>
</protein>
<accession>A0AAV2Z776</accession>
<organism evidence="2 3">
    <name type="scientific">Lagenidium giganteum</name>
    <dbReference type="NCBI Taxonomy" id="4803"/>
    <lineage>
        <taxon>Eukaryota</taxon>
        <taxon>Sar</taxon>
        <taxon>Stramenopiles</taxon>
        <taxon>Oomycota</taxon>
        <taxon>Peronosporomycetes</taxon>
        <taxon>Pythiales</taxon>
        <taxon>Pythiaceae</taxon>
    </lineage>
</organism>
<keyword evidence="3" id="KW-1185">Reference proteome</keyword>
<proteinExistence type="predicted"/>
<dbReference type="AlphaFoldDB" id="A0AAV2Z776"/>
<gene>
    <name evidence="2" type="ORF">N0F65_011612</name>
</gene>
<evidence type="ECO:0000313" key="3">
    <source>
        <dbReference type="Proteomes" id="UP001146120"/>
    </source>
</evidence>
<dbReference type="EMBL" id="DAKRPA010000021">
    <property type="protein sequence ID" value="DBA03253.1"/>
    <property type="molecule type" value="Genomic_DNA"/>
</dbReference>
<dbReference type="Proteomes" id="UP001146120">
    <property type="component" value="Unassembled WGS sequence"/>
</dbReference>
<reference evidence="2" key="1">
    <citation type="submission" date="2022-11" db="EMBL/GenBank/DDBJ databases">
        <authorList>
            <person name="Morgan W.R."/>
            <person name="Tartar A."/>
        </authorList>
    </citation>
    <scope>NUCLEOTIDE SEQUENCE</scope>
    <source>
        <strain evidence="2">ARSEF 373</strain>
    </source>
</reference>
<name>A0AAV2Z776_9STRA</name>
<evidence type="ECO:0000256" key="1">
    <source>
        <dbReference type="SAM" id="MobiDB-lite"/>
    </source>
</evidence>
<comment type="caution">
    <text evidence="2">The sequence shown here is derived from an EMBL/GenBank/DDBJ whole genome shotgun (WGS) entry which is preliminary data.</text>
</comment>
<evidence type="ECO:0000313" key="2">
    <source>
        <dbReference type="EMBL" id="DBA03253.1"/>
    </source>
</evidence>